<feature type="compositionally biased region" description="Basic and acidic residues" evidence="1">
    <location>
        <begin position="417"/>
        <end position="436"/>
    </location>
</feature>
<evidence type="ECO:0000313" key="3">
    <source>
        <dbReference type="Proteomes" id="UP000037460"/>
    </source>
</evidence>
<feature type="compositionally biased region" description="Polar residues" evidence="1">
    <location>
        <begin position="176"/>
        <end position="191"/>
    </location>
</feature>
<organism evidence="2 3">
    <name type="scientific">Chrysochromulina tobinii</name>
    <dbReference type="NCBI Taxonomy" id="1460289"/>
    <lineage>
        <taxon>Eukaryota</taxon>
        <taxon>Haptista</taxon>
        <taxon>Haptophyta</taxon>
        <taxon>Prymnesiophyceae</taxon>
        <taxon>Prymnesiales</taxon>
        <taxon>Chrysochromulinaceae</taxon>
        <taxon>Chrysochromulina</taxon>
    </lineage>
</organism>
<name>A0A0M0JNP5_9EUKA</name>
<dbReference type="AlphaFoldDB" id="A0A0M0JNP5"/>
<proteinExistence type="predicted"/>
<feature type="compositionally biased region" description="Low complexity" evidence="1">
    <location>
        <begin position="163"/>
        <end position="175"/>
    </location>
</feature>
<evidence type="ECO:0000313" key="2">
    <source>
        <dbReference type="EMBL" id="KOO28211.1"/>
    </source>
</evidence>
<feature type="region of interest" description="Disordered" evidence="1">
    <location>
        <begin position="129"/>
        <end position="286"/>
    </location>
</feature>
<dbReference type="EMBL" id="JWZX01002603">
    <property type="protein sequence ID" value="KOO28211.1"/>
    <property type="molecule type" value="Genomic_DNA"/>
</dbReference>
<gene>
    <name evidence="2" type="ORF">Ctob_013981</name>
</gene>
<feature type="compositionally biased region" description="Low complexity" evidence="1">
    <location>
        <begin position="244"/>
        <end position="257"/>
    </location>
</feature>
<feature type="region of interest" description="Disordered" evidence="1">
    <location>
        <begin position="417"/>
        <end position="455"/>
    </location>
</feature>
<accession>A0A0M0JNP5</accession>
<feature type="compositionally biased region" description="Polar residues" evidence="1">
    <location>
        <begin position="437"/>
        <end position="447"/>
    </location>
</feature>
<sequence>MKPQIEEEQPLSRPSTAPVESKVLVQQDEIVFKSPARGALSPSQMRPSLYNGRPMTANAVYGMTKSHSNEGHHPPFPQMLSTMRSSELRSYRAREALLSDRSYAAKSAVRQNDVQDYELRYLLCKQAHASPHSRHAPPVRANALSSPGKERFYTPSSPWIAGASPSPTRSARSPSVITPSVNGGSSRQLPTPESAAKPSYVQNEDSYREPSRRVPARTTIVVKQHQEDEEGPTADEVIGIQYDGGQNTGTTGTLRTTDSSLSRPPYRESEPSYMQPKASSRGEFRDNLSKWSARTGLPRQATHRCDMAMPILTETQELWMDVLETTAGPSPYAGLSPFGNFSARHTIVPPGTPVSAPQQPYMDEEARIDEYRRGQGLPPRQIFQQTEPERIKMMNEQQRRCELERLSKLQKLRANWQHDKVKLSKAERKKANERLTKPTSGGYSRPNSEPRVYYK</sequence>
<dbReference type="Proteomes" id="UP000037460">
    <property type="component" value="Unassembled WGS sequence"/>
</dbReference>
<keyword evidence="3" id="KW-1185">Reference proteome</keyword>
<protein>
    <submittedName>
        <fullName evidence="2">Uncharacterized protein</fullName>
    </submittedName>
</protein>
<comment type="caution">
    <text evidence="2">The sequence shown here is derived from an EMBL/GenBank/DDBJ whole genome shotgun (WGS) entry which is preliminary data.</text>
</comment>
<reference evidence="3" key="1">
    <citation type="journal article" date="2015" name="PLoS Genet.">
        <title>Genome Sequence and Transcriptome Analyses of Chrysochromulina tobin: Metabolic Tools for Enhanced Algal Fitness in the Prominent Order Prymnesiales (Haptophyceae).</title>
        <authorList>
            <person name="Hovde B.T."/>
            <person name="Deodato C.R."/>
            <person name="Hunsperger H.M."/>
            <person name="Ryken S.A."/>
            <person name="Yost W."/>
            <person name="Jha R.K."/>
            <person name="Patterson J."/>
            <person name="Monnat R.J. Jr."/>
            <person name="Barlow S.B."/>
            <person name="Starkenburg S.R."/>
            <person name="Cattolico R.A."/>
        </authorList>
    </citation>
    <scope>NUCLEOTIDE SEQUENCE</scope>
    <source>
        <strain evidence="3">CCMP291</strain>
    </source>
</reference>
<feature type="region of interest" description="Disordered" evidence="1">
    <location>
        <begin position="1"/>
        <end position="21"/>
    </location>
</feature>
<evidence type="ECO:0000256" key="1">
    <source>
        <dbReference type="SAM" id="MobiDB-lite"/>
    </source>
</evidence>